<name>A0A939DI70_9GAMM</name>
<dbReference type="Gene3D" id="1.20.1540.10">
    <property type="entry name" value="Rhomboid-like"/>
    <property type="match status" value="1"/>
</dbReference>
<evidence type="ECO:0000313" key="11">
    <source>
        <dbReference type="Proteomes" id="UP000664303"/>
    </source>
</evidence>
<dbReference type="PANTHER" id="PTHR43066">
    <property type="entry name" value="RHOMBOID-RELATED PROTEIN"/>
    <property type="match status" value="1"/>
</dbReference>
<dbReference type="Proteomes" id="UP000664303">
    <property type="component" value="Unassembled WGS sequence"/>
</dbReference>
<proteinExistence type="predicted"/>
<keyword evidence="10" id="KW-0645">Protease</keyword>
<dbReference type="RefSeq" id="WP_206561437.1">
    <property type="nucleotide sequence ID" value="NZ_JAFKCZ010000011.1"/>
</dbReference>
<gene>
    <name evidence="10" type="ORF">JYP50_15385</name>
</gene>
<evidence type="ECO:0000256" key="6">
    <source>
        <dbReference type="ARBA" id="ARBA00023136"/>
    </source>
</evidence>
<dbReference type="EMBL" id="JAFKCZ010000011">
    <property type="protein sequence ID" value="MBN7797992.1"/>
    <property type="molecule type" value="Genomic_DNA"/>
</dbReference>
<dbReference type="AlphaFoldDB" id="A0A939DI70"/>
<evidence type="ECO:0000259" key="8">
    <source>
        <dbReference type="Pfam" id="PF01694"/>
    </source>
</evidence>
<keyword evidence="10" id="KW-0378">Hydrolase</keyword>
<dbReference type="GO" id="GO:0006508">
    <property type="term" value="P:proteolysis"/>
    <property type="evidence" value="ECO:0007669"/>
    <property type="project" value="UniProtKB-KW"/>
</dbReference>
<evidence type="ECO:0000256" key="7">
    <source>
        <dbReference type="SAM" id="Phobius"/>
    </source>
</evidence>
<evidence type="ECO:0000256" key="2">
    <source>
        <dbReference type="ARBA" id="ARBA00022475"/>
    </source>
</evidence>
<keyword evidence="4 7" id="KW-0812">Transmembrane</keyword>
<dbReference type="PANTHER" id="PTHR43066:SF26">
    <property type="entry name" value="RHOMBOID PROTEASE GLPG"/>
    <property type="match status" value="1"/>
</dbReference>
<dbReference type="InterPro" id="IPR038244">
    <property type="entry name" value="NRho_sf"/>
</dbReference>
<feature type="transmembrane region" description="Helical" evidence="7">
    <location>
        <begin position="173"/>
        <end position="193"/>
    </location>
</feature>
<feature type="domain" description="Rhomboid protease N-terminal" evidence="9">
    <location>
        <begin position="12"/>
        <end position="68"/>
    </location>
</feature>
<evidence type="ECO:0000256" key="1">
    <source>
        <dbReference type="ARBA" id="ARBA00004141"/>
    </source>
</evidence>
<organism evidence="10 11">
    <name type="scientific">Parahaliea mediterranea</name>
    <dbReference type="NCBI Taxonomy" id="651086"/>
    <lineage>
        <taxon>Bacteria</taxon>
        <taxon>Pseudomonadati</taxon>
        <taxon>Pseudomonadota</taxon>
        <taxon>Gammaproteobacteria</taxon>
        <taxon>Cellvibrionales</taxon>
        <taxon>Halieaceae</taxon>
        <taxon>Parahaliea</taxon>
    </lineage>
</organism>
<dbReference type="Pfam" id="PF16733">
    <property type="entry name" value="NRho"/>
    <property type="match status" value="1"/>
</dbReference>
<dbReference type="SUPFAM" id="SSF144091">
    <property type="entry name" value="Rhomboid-like"/>
    <property type="match status" value="1"/>
</dbReference>
<dbReference type="Gene3D" id="3.30.70.2080">
    <property type="match status" value="1"/>
</dbReference>
<dbReference type="GO" id="GO:0004252">
    <property type="term" value="F:serine-type endopeptidase activity"/>
    <property type="evidence" value="ECO:0007669"/>
    <property type="project" value="InterPro"/>
</dbReference>
<protein>
    <submittedName>
        <fullName evidence="10">Rhomboid family intramembrane serine protease</fullName>
    </submittedName>
</protein>
<feature type="transmembrane region" description="Helical" evidence="7">
    <location>
        <begin position="91"/>
        <end position="117"/>
    </location>
</feature>
<feature type="domain" description="Peptidase S54 rhomboid" evidence="8">
    <location>
        <begin position="135"/>
        <end position="275"/>
    </location>
</feature>
<evidence type="ECO:0000256" key="3">
    <source>
        <dbReference type="ARBA" id="ARBA00022519"/>
    </source>
</evidence>
<feature type="transmembrane region" description="Helical" evidence="7">
    <location>
        <begin position="259"/>
        <end position="279"/>
    </location>
</feature>
<feature type="transmembrane region" description="Helical" evidence="7">
    <location>
        <begin position="232"/>
        <end position="253"/>
    </location>
</feature>
<dbReference type="Pfam" id="PF01694">
    <property type="entry name" value="Rhomboid"/>
    <property type="match status" value="1"/>
</dbReference>
<keyword evidence="3" id="KW-0997">Cell inner membrane</keyword>
<comment type="subcellular location">
    <subcellularLocation>
        <location evidence="1">Membrane</location>
        <topology evidence="1">Multi-pass membrane protein</topology>
    </subcellularLocation>
</comment>
<evidence type="ECO:0000259" key="9">
    <source>
        <dbReference type="Pfam" id="PF16733"/>
    </source>
</evidence>
<evidence type="ECO:0000313" key="10">
    <source>
        <dbReference type="EMBL" id="MBN7797992.1"/>
    </source>
</evidence>
<evidence type="ECO:0000256" key="5">
    <source>
        <dbReference type="ARBA" id="ARBA00022989"/>
    </source>
</evidence>
<comment type="caution">
    <text evidence="10">The sequence shown here is derived from an EMBL/GenBank/DDBJ whole genome shotgun (WGS) entry which is preliminary data.</text>
</comment>
<keyword evidence="2" id="KW-1003">Cell membrane</keyword>
<accession>A0A939DI70</accession>
<dbReference type="InterPro" id="IPR035952">
    <property type="entry name" value="Rhomboid-like_sf"/>
</dbReference>
<dbReference type="InterPro" id="IPR031976">
    <property type="entry name" value="NRho"/>
</dbReference>
<feature type="transmembrane region" description="Helical" evidence="7">
    <location>
        <begin position="199"/>
        <end position="220"/>
    </location>
</feature>
<keyword evidence="11" id="KW-1185">Reference proteome</keyword>
<dbReference type="GO" id="GO:0016020">
    <property type="term" value="C:membrane"/>
    <property type="evidence" value="ECO:0007669"/>
    <property type="project" value="UniProtKB-SubCell"/>
</dbReference>
<evidence type="ECO:0000256" key="4">
    <source>
        <dbReference type="ARBA" id="ARBA00022692"/>
    </source>
</evidence>
<reference evidence="10" key="1">
    <citation type="submission" date="2021-02" db="EMBL/GenBank/DDBJ databases">
        <title>PHA producing bacteria isolated from coastal sediment in Guangdong, Shenzhen.</title>
        <authorList>
            <person name="Zheng W."/>
            <person name="Yu S."/>
            <person name="Huang Y."/>
        </authorList>
    </citation>
    <scope>NUCLEOTIDE SEQUENCE</scope>
    <source>
        <strain evidence="10">TN14-10</strain>
    </source>
</reference>
<keyword evidence="6 7" id="KW-0472">Membrane</keyword>
<dbReference type="InterPro" id="IPR022764">
    <property type="entry name" value="Peptidase_S54_rhomboid_dom"/>
</dbReference>
<keyword evidence="5 7" id="KW-1133">Transmembrane helix</keyword>
<sequence length="291" mass="31314">MFRGYTALSVDVEENLLPLSAVLHQRGVGHRIYEEGGRQVLKVGEPGQVAEVEALYQAWRAGEVRIELRERPREARPAAAANRWRGAPVTLALLALSVLGFLLVYLQPSLALLSALSFTPFTLEGGQLQFQPQGGQYWRLLTPAFLHFGWLHIVFNGLWLWELGAKVERVMGSFNMLGLFVVIALVSNSAQYLFGGPGIFGGMSGVVYGLLGFSWVGALVQPRWAFRPSTPIMLLMVGWLVVCVFGLVEVLGFGAIANAAHVGGLLSGAALGAAFGLLSRATGDKGGPRAV</sequence>
<feature type="transmembrane region" description="Helical" evidence="7">
    <location>
        <begin position="137"/>
        <end position="161"/>
    </location>
</feature>